<keyword evidence="6" id="KW-1185">Reference proteome</keyword>
<dbReference type="Gene3D" id="3.30.300.30">
    <property type="match status" value="1"/>
</dbReference>
<dbReference type="Pfam" id="PF13193">
    <property type="entry name" value="AMP-binding_C"/>
    <property type="match status" value="1"/>
</dbReference>
<evidence type="ECO:0000259" key="3">
    <source>
        <dbReference type="Pfam" id="PF00501"/>
    </source>
</evidence>
<dbReference type="PROSITE" id="PS00455">
    <property type="entry name" value="AMP_BINDING"/>
    <property type="match status" value="1"/>
</dbReference>
<keyword evidence="2" id="KW-0436">Ligase</keyword>
<dbReference type="PANTHER" id="PTHR43201">
    <property type="entry name" value="ACYL-COA SYNTHETASE"/>
    <property type="match status" value="1"/>
</dbReference>
<dbReference type="InterPro" id="IPR020845">
    <property type="entry name" value="AMP-binding_CS"/>
</dbReference>
<dbReference type="SUPFAM" id="SSF56801">
    <property type="entry name" value="Acetyl-CoA synthetase-like"/>
    <property type="match status" value="1"/>
</dbReference>
<dbReference type="Proteomes" id="UP001148125">
    <property type="component" value="Unassembled WGS sequence"/>
</dbReference>
<reference evidence="5" key="1">
    <citation type="submission" date="2024-05" db="EMBL/GenBank/DDBJ databases">
        <title>Alkalihalobacillus sp. strain MEB203 novel alkaliphilic bacterium from Lonar Lake, India.</title>
        <authorList>
            <person name="Joshi A."/>
            <person name="Thite S."/>
            <person name="Mengade P."/>
        </authorList>
    </citation>
    <scope>NUCLEOTIDE SEQUENCE</scope>
    <source>
        <strain evidence="5">MEB 203</strain>
    </source>
</reference>
<evidence type="ECO:0000256" key="1">
    <source>
        <dbReference type="ARBA" id="ARBA00006432"/>
    </source>
</evidence>
<feature type="domain" description="AMP-dependent synthetase/ligase" evidence="3">
    <location>
        <begin position="13"/>
        <end position="374"/>
    </location>
</feature>
<dbReference type="InterPro" id="IPR042099">
    <property type="entry name" value="ANL_N_sf"/>
</dbReference>
<accession>A0ABT5VFV9</accession>
<proteinExistence type="inferred from homology"/>
<dbReference type="InterPro" id="IPR025110">
    <property type="entry name" value="AMP-bd_C"/>
</dbReference>
<evidence type="ECO:0000256" key="2">
    <source>
        <dbReference type="ARBA" id="ARBA00022598"/>
    </source>
</evidence>
<dbReference type="EMBL" id="JAOTPO010000008">
    <property type="protein sequence ID" value="MDE5414348.1"/>
    <property type="molecule type" value="Genomic_DNA"/>
</dbReference>
<dbReference type="PANTHER" id="PTHR43201:SF5">
    <property type="entry name" value="MEDIUM-CHAIN ACYL-COA LIGASE ACSF2, MITOCHONDRIAL"/>
    <property type="match status" value="1"/>
</dbReference>
<dbReference type="InterPro" id="IPR000873">
    <property type="entry name" value="AMP-dep_synth/lig_dom"/>
</dbReference>
<evidence type="ECO:0000313" key="5">
    <source>
        <dbReference type="EMBL" id="MDE5414348.1"/>
    </source>
</evidence>
<feature type="domain" description="AMP-binding enzyme C-terminal" evidence="4">
    <location>
        <begin position="424"/>
        <end position="499"/>
    </location>
</feature>
<evidence type="ECO:0000259" key="4">
    <source>
        <dbReference type="Pfam" id="PF13193"/>
    </source>
</evidence>
<evidence type="ECO:0000313" key="6">
    <source>
        <dbReference type="Proteomes" id="UP001148125"/>
    </source>
</evidence>
<protein>
    <submittedName>
        <fullName evidence="5">AMP-binding protein</fullName>
    </submittedName>
</protein>
<comment type="similarity">
    <text evidence="1">Belongs to the ATP-dependent AMP-binding enzyme family.</text>
</comment>
<comment type="caution">
    <text evidence="5">The sequence shown here is derived from an EMBL/GenBank/DDBJ whole genome shotgun (WGS) entry which is preliminary data.</text>
</comment>
<dbReference type="Pfam" id="PF00501">
    <property type="entry name" value="AMP-binding"/>
    <property type="match status" value="1"/>
</dbReference>
<dbReference type="InterPro" id="IPR045851">
    <property type="entry name" value="AMP-bd_C_sf"/>
</dbReference>
<sequence>MDIIGNKTLNSLLEQQLQQNPNKTFLKVESDDRTIETATYKQFAEKVRKLMTVLDEMGIKKGDKVLLHLPNSMNFMISWFAISGMGAVMVPTNILSAKAEMDFLVTHSKAKMVVTEEEYIEKFTDLNVEILLSRYKGTKHQDKHLDHLMNLASPYSRPLDINSDDLAAILYTSGTTSNPKGVMITHANYVYAGEYMSRMLKMTEQDCGLVVLPMFHGNGQYYLTMPLLTVGGTVAITEKFSASRYFEQAALFEATIGSLFAAPIKMILRRGSGNTCDHQLKKIIFAQSVTKEQLVEFEQTSHVELSQIYGMTETIGTPLMNPIDGICKNMSIGQPGLGYEVRLVNEHGNDVATGDAGQIIVKGEPGRTLMLGYYDDEEATKKALQDGWLYTGDNARVGDDGYFYFVDRLKDMVKRAGENIATSEIETVLNQHPQIADSAVVGVDDEIRDVALKAFVILKEGAHLTEKEVISHCQGLLAKFKIPEYIEFIDEFPRTSVGKIQKAKLRDLNKKV</sequence>
<organism evidence="5 6">
    <name type="scientific">Alkalihalobacterium chitinilyticum</name>
    <dbReference type="NCBI Taxonomy" id="2980103"/>
    <lineage>
        <taxon>Bacteria</taxon>
        <taxon>Bacillati</taxon>
        <taxon>Bacillota</taxon>
        <taxon>Bacilli</taxon>
        <taxon>Bacillales</taxon>
        <taxon>Bacillaceae</taxon>
        <taxon>Alkalihalobacterium</taxon>
    </lineage>
</organism>
<dbReference type="Gene3D" id="3.40.50.12780">
    <property type="entry name" value="N-terminal domain of ligase-like"/>
    <property type="match status" value="1"/>
</dbReference>
<dbReference type="RefSeq" id="WP_275118957.1">
    <property type="nucleotide sequence ID" value="NZ_JAOTPO010000008.1"/>
</dbReference>
<name>A0ABT5VFV9_9BACI</name>
<gene>
    <name evidence="5" type="ORF">N7Z68_13285</name>
</gene>